<organism evidence="11 12">
    <name type="scientific">Exidia glandulosa HHB12029</name>
    <dbReference type="NCBI Taxonomy" id="1314781"/>
    <lineage>
        <taxon>Eukaryota</taxon>
        <taxon>Fungi</taxon>
        <taxon>Dikarya</taxon>
        <taxon>Basidiomycota</taxon>
        <taxon>Agaricomycotina</taxon>
        <taxon>Agaricomycetes</taxon>
        <taxon>Auriculariales</taxon>
        <taxon>Exidiaceae</taxon>
        <taxon>Exidia</taxon>
    </lineage>
</organism>
<dbReference type="InterPro" id="IPR000306">
    <property type="entry name" value="Znf_FYVE"/>
</dbReference>
<dbReference type="Pfam" id="PF12796">
    <property type="entry name" value="Ank_2"/>
    <property type="match status" value="1"/>
</dbReference>
<feature type="domain" description="FYVE-type" evidence="10">
    <location>
        <begin position="573"/>
        <end position="644"/>
    </location>
</feature>
<dbReference type="InterPro" id="IPR036770">
    <property type="entry name" value="Ankyrin_rpt-contain_sf"/>
</dbReference>
<proteinExistence type="predicted"/>
<feature type="region of interest" description="Disordered" evidence="8">
    <location>
        <begin position="193"/>
        <end position="222"/>
    </location>
</feature>
<dbReference type="SUPFAM" id="SSF48403">
    <property type="entry name" value="Ankyrin repeat"/>
    <property type="match status" value="1"/>
</dbReference>
<keyword evidence="12" id="KW-1185">Reference proteome</keyword>
<dbReference type="EMBL" id="KV425882">
    <property type="protein sequence ID" value="KZW04274.1"/>
    <property type="molecule type" value="Genomic_DNA"/>
</dbReference>
<dbReference type="PROSITE" id="PS50088">
    <property type="entry name" value="ANK_REPEAT"/>
    <property type="match status" value="3"/>
</dbReference>
<gene>
    <name evidence="11" type="ORF">EXIGLDRAFT_786159</name>
</gene>
<dbReference type="GO" id="GO:0008270">
    <property type="term" value="F:zinc ion binding"/>
    <property type="evidence" value="ECO:0007669"/>
    <property type="project" value="UniProtKB-KW"/>
</dbReference>
<dbReference type="InterPro" id="IPR011011">
    <property type="entry name" value="Znf_FYVE_PHD"/>
</dbReference>
<sequence>MADLEDREGETALHKAALQGRLEIIQYLLSLDEGRADPHATDHDGWTALHNACSKGYLDIVKWLCERGGAGDVVHLSTGSVSGVDRKAKGGWTPLMNAASKGHLPVVLYLLTKQAADPLVRNDWGETAYDVAAAVFEVHIVQVLQRAEAERWRNSPAQYNPLAVHTTVPLILHENQRLDAKLKTLAVSGGRPKFSASGLGRKGRRSPFELRVPPGSFDQTKQDLPAWRSDVQLPLLEDPFQLPTPKGPVREGAERSHFWLSDWTLDLTHPKVDANEGWQYARTFDDPDEQWSAEPPAMLERVLAGSGVLSSPSITGAQANGESSSRTRNLPPTAWVRRRRWVRVMRRRLDIAPLAFLQPDGNMYALSESGALVPVPDLAGGDGQELGAMPTSFLSLSKDYVSRARYLAGTPGDRDASATAADVRRGIAKLERAVLELRTGMLSDENEERKTQAEVLLNAYNRELERRRLAAGAQGIVLRDEDGYGEDDGDSDDESFHYPSSEPSTTRPASIRSGVTPDYFSRPSTSRVPADLTPQLQAAPEFRVPTHEAPQKVMNSRGNTPVAHQIQAQWERDDAVTECRGCHRRFTLFFRKHCRKCGRIFCDRCSSFRVALDPADVVQDPLVYETIAPGTLQRVCQACFDQENSTAPRPLQGARNSSLERIVLDQGHLTAPNYGRDVSSQISDLADCPVCNTNLAELGPAPVQEAHVKNCLDGGAGGSRTPHAGAKYLVYRLPAESPLIGVECVICLEEFAKGSLIARLSCLCAFHNACLSAWLQRGRSCPVHARDT</sequence>
<feature type="region of interest" description="Disordered" evidence="8">
    <location>
        <begin position="479"/>
        <end position="530"/>
    </location>
</feature>
<dbReference type="PANTHER" id="PTHR24171">
    <property type="entry name" value="ANKYRIN REPEAT DOMAIN-CONTAINING PROTEIN 39-RELATED"/>
    <property type="match status" value="1"/>
</dbReference>
<dbReference type="InterPro" id="IPR002110">
    <property type="entry name" value="Ankyrin_rpt"/>
</dbReference>
<evidence type="ECO:0000256" key="3">
    <source>
        <dbReference type="ARBA" id="ARBA00022771"/>
    </source>
</evidence>
<evidence type="ECO:0000259" key="9">
    <source>
        <dbReference type="PROSITE" id="PS50089"/>
    </source>
</evidence>
<name>A0A165QZA7_EXIGL</name>
<dbReference type="STRING" id="1314781.A0A165QZA7"/>
<evidence type="ECO:0000313" key="11">
    <source>
        <dbReference type="EMBL" id="KZW04274.1"/>
    </source>
</evidence>
<dbReference type="CDD" id="cd16489">
    <property type="entry name" value="mRING-CH-C4HC2H_ZNRF"/>
    <property type="match status" value="1"/>
</dbReference>
<dbReference type="GO" id="GO:0085020">
    <property type="term" value="P:protein K6-linked ubiquitination"/>
    <property type="evidence" value="ECO:0007669"/>
    <property type="project" value="TreeGrafter"/>
</dbReference>
<dbReference type="InterPro" id="IPR001841">
    <property type="entry name" value="Znf_RING"/>
</dbReference>
<keyword evidence="3 7" id="KW-0863">Zinc-finger</keyword>
<dbReference type="PANTHER" id="PTHR24171:SF8">
    <property type="entry name" value="BRCA1-ASSOCIATED RING DOMAIN PROTEIN 1"/>
    <property type="match status" value="1"/>
</dbReference>
<evidence type="ECO:0008006" key="13">
    <source>
        <dbReference type="Google" id="ProtNLM"/>
    </source>
</evidence>
<feature type="compositionally biased region" description="Acidic residues" evidence="8">
    <location>
        <begin position="483"/>
        <end position="493"/>
    </location>
</feature>
<dbReference type="CDD" id="cd15760">
    <property type="entry name" value="FYVE_scVPS27p_like"/>
    <property type="match status" value="1"/>
</dbReference>
<dbReference type="PROSITE" id="PS50089">
    <property type="entry name" value="ZF_RING_2"/>
    <property type="match status" value="1"/>
</dbReference>
<feature type="repeat" description="ANK" evidence="6">
    <location>
        <begin position="90"/>
        <end position="123"/>
    </location>
</feature>
<protein>
    <recommendedName>
        <fullName evidence="13">Ankyrin</fullName>
    </recommendedName>
</protein>
<dbReference type="Proteomes" id="UP000077266">
    <property type="component" value="Unassembled WGS sequence"/>
</dbReference>
<evidence type="ECO:0000256" key="5">
    <source>
        <dbReference type="ARBA" id="ARBA00023043"/>
    </source>
</evidence>
<evidence type="ECO:0000256" key="7">
    <source>
        <dbReference type="PROSITE-ProRule" id="PRU00175"/>
    </source>
</evidence>
<keyword evidence="4" id="KW-0862">Zinc</keyword>
<evidence type="ECO:0000256" key="4">
    <source>
        <dbReference type="ARBA" id="ARBA00022833"/>
    </source>
</evidence>
<dbReference type="GO" id="GO:0004842">
    <property type="term" value="F:ubiquitin-protein transferase activity"/>
    <property type="evidence" value="ECO:0007669"/>
    <property type="project" value="TreeGrafter"/>
</dbReference>
<dbReference type="SMART" id="SM00248">
    <property type="entry name" value="ANK"/>
    <property type="match status" value="3"/>
</dbReference>
<dbReference type="Pfam" id="PF13857">
    <property type="entry name" value="Ank_5"/>
    <property type="match status" value="1"/>
</dbReference>
<dbReference type="OrthoDB" id="10057496at2759"/>
<evidence type="ECO:0000259" key="10">
    <source>
        <dbReference type="PROSITE" id="PS50178"/>
    </source>
</evidence>
<keyword evidence="1" id="KW-0479">Metal-binding</keyword>
<dbReference type="Gene3D" id="1.25.40.20">
    <property type="entry name" value="Ankyrin repeat-containing domain"/>
    <property type="match status" value="1"/>
</dbReference>
<evidence type="ECO:0000256" key="6">
    <source>
        <dbReference type="PROSITE-ProRule" id="PRU00023"/>
    </source>
</evidence>
<accession>A0A165QZA7</accession>
<dbReference type="AlphaFoldDB" id="A0A165QZA7"/>
<dbReference type="PROSITE" id="PS50297">
    <property type="entry name" value="ANK_REP_REGION"/>
    <property type="match status" value="2"/>
</dbReference>
<dbReference type="InParanoid" id="A0A165QZA7"/>
<keyword evidence="5 6" id="KW-0040">ANK repeat</keyword>
<dbReference type="SUPFAM" id="SSF57903">
    <property type="entry name" value="FYVE/PHD zinc finger"/>
    <property type="match status" value="1"/>
</dbReference>
<feature type="domain" description="RING-type" evidence="9">
    <location>
        <begin position="744"/>
        <end position="784"/>
    </location>
</feature>
<dbReference type="InterPro" id="IPR017455">
    <property type="entry name" value="Znf_FYVE-rel"/>
</dbReference>
<dbReference type="Gene3D" id="3.30.40.10">
    <property type="entry name" value="Zinc/RING finger domain, C3HC4 (zinc finger)"/>
    <property type="match status" value="2"/>
</dbReference>
<evidence type="ECO:0000256" key="2">
    <source>
        <dbReference type="ARBA" id="ARBA00022737"/>
    </source>
</evidence>
<feature type="repeat" description="ANK" evidence="6">
    <location>
        <begin position="44"/>
        <end position="76"/>
    </location>
</feature>
<evidence type="ECO:0000256" key="8">
    <source>
        <dbReference type="SAM" id="MobiDB-lite"/>
    </source>
</evidence>
<evidence type="ECO:0000313" key="12">
    <source>
        <dbReference type="Proteomes" id="UP000077266"/>
    </source>
</evidence>
<evidence type="ECO:0000256" key="1">
    <source>
        <dbReference type="ARBA" id="ARBA00022723"/>
    </source>
</evidence>
<keyword evidence="2" id="KW-0677">Repeat</keyword>
<dbReference type="Pfam" id="PF01363">
    <property type="entry name" value="FYVE"/>
    <property type="match status" value="1"/>
</dbReference>
<dbReference type="SUPFAM" id="SSF57850">
    <property type="entry name" value="RING/U-box"/>
    <property type="match status" value="1"/>
</dbReference>
<dbReference type="PROSITE" id="PS50178">
    <property type="entry name" value="ZF_FYVE"/>
    <property type="match status" value="1"/>
</dbReference>
<dbReference type="Pfam" id="PF13639">
    <property type="entry name" value="zf-RING_2"/>
    <property type="match status" value="1"/>
</dbReference>
<feature type="repeat" description="ANK" evidence="6">
    <location>
        <begin position="8"/>
        <end position="30"/>
    </location>
</feature>
<dbReference type="SMART" id="SM00184">
    <property type="entry name" value="RING"/>
    <property type="match status" value="2"/>
</dbReference>
<reference evidence="11 12" key="1">
    <citation type="journal article" date="2016" name="Mol. Biol. Evol.">
        <title>Comparative Genomics of Early-Diverging Mushroom-Forming Fungi Provides Insights into the Origins of Lignocellulose Decay Capabilities.</title>
        <authorList>
            <person name="Nagy L.G."/>
            <person name="Riley R."/>
            <person name="Tritt A."/>
            <person name="Adam C."/>
            <person name="Daum C."/>
            <person name="Floudas D."/>
            <person name="Sun H."/>
            <person name="Yadav J.S."/>
            <person name="Pangilinan J."/>
            <person name="Larsson K.H."/>
            <person name="Matsuura K."/>
            <person name="Barry K."/>
            <person name="Labutti K."/>
            <person name="Kuo R."/>
            <person name="Ohm R.A."/>
            <person name="Bhattacharya S.S."/>
            <person name="Shirouzu T."/>
            <person name="Yoshinaga Y."/>
            <person name="Martin F.M."/>
            <person name="Grigoriev I.V."/>
            <person name="Hibbett D.S."/>
        </authorList>
    </citation>
    <scope>NUCLEOTIDE SEQUENCE [LARGE SCALE GENOMIC DNA]</scope>
    <source>
        <strain evidence="11 12">HHB12029</strain>
    </source>
</reference>
<dbReference type="InterPro" id="IPR013083">
    <property type="entry name" value="Znf_RING/FYVE/PHD"/>
</dbReference>
<dbReference type="SMART" id="SM00064">
    <property type="entry name" value="FYVE"/>
    <property type="match status" value="1"/>
</dbReference>